<sequence>MRTNIITAHEEVYSNKSRTLGVLLIVDENGKRVDSLTYIYHNNTYIFFNTIIEMSDYLLYGDGKTKRAYMKEDDFDVYYETDYIEGTFTDVLKWSN</sequence>
<protein>
    <submittedName>
        <fullName evidence="1">Uncharacterized protein</fullName>
    </submittedName>
</protein>
<evidence type="ECO:0000313" key="1">
    <source>
        <dbReference type="EMBL" id="GAJ24614.1"/>
    </source>
</evidence>
<dbReference type="EMBL" id="BARW01036114">
    <property type="protein sequence ID" value="GAJ24614.1"/>
    <property type="molecule type" value="Genomic_DNA"/>
</dbReference>
<reference evidence="1" key="1">
    <citation type="journal article" date="2014" name="Front. Microbiol.">
        <title>High frequency of phylogenetically diverse reductive dehalogenase-homologous genes in deep subseafloor sedimentary metagenomes.</title>
        <authorList>
            <person name="Kawai M."/>
            <person name="Futagami T."/>
            <person name="Toyoda A."/>
            <person name="Takaki Y."/>
            <person name="Nishi S."/>
            <person name="Hori S."/>
            <person name="Arai W."/>
            <person name="Tsubouchi T."/>
            <person name="Morono Y."/>
            <person name="Uchiyama I."/>
            <person name="Ito T."/>
            <person name="Fujiyama A."/>
            <person name="Inagaki F."/>
            <person name="Takami H."/>
        </authorList>
    </citation>
    <scope>NUCLEOTIDE SEQUENCE</scope>
    <source>
        <strain evidence="1">Expedition CK06-06</strain>
    </source>
</reference>
<proteinExistence type="predicted"/>
<gene>
    <name evidence="1" type="ORF">S12H4_56151</name>
</gene>
<organism evidence="1">
    <name type="scientific">marine sediment metagenome</name>
    <dbReference type="NCBI Taxonomy" id="412755"/>
    <lineage>
        <taxon>unclassified sequences</taxon>
        <taxon>metagenomes</taxon>
        <taxon>ecological metagenomes</taxon>
    </lineage>
</organism>
<comment type="caution">
    <text evidence="1">The sequence shown here is derived from an EMBL/GenBank/DDBJ whole genome shotgun (WGS) entry which is preliminary data.</text>
</comment>
<accession>X1V4H6</accession>
<name>X1V4H6_9ZZZZ</name>
<dbReference type="AlphaFoldDB" id="X1V4H6"/>